<dbReference type="EMBL" id="KY684083">
    <property type="protein sequence ID" value="ARF08792.1"/>
    <property type="molecule type" value="Genomic_DNA"/>
</dbReference>
<name>A0A1V0SAQ2_9VIRU</name>
<keyword evidence="6" id="KW-0862">Zinc</keyword>
<comment type="cofactor">
    <cofactor evidence="1">
        <name>Zn(2+)</name>
        <dbReference type="ChEBI" id="CHEBI:29105"/>
    </cofactor>
</comment>
<proteinExistence type="inferred from homology"/>
<evidence type="ECO:0000256" key="7">
    <source>
        <dbReference type="ARBA" id="ARBA00022840"/>
    </source>
</evidence>
<dbReference type="PANTHER" id="PTHR10890">
    <property type="entry name" value="CYSTEINYL-TRNA SYNTHETASE"/>
    <property type="match status" value="1"/>
</dbReference>
<keyword evidence="5" id="KW-0547">Nucleotide-binding</keyword>
<dbReference type="InterPro" id="IPR015803">
    <property type="entry name" value="Cys-tRNA-ligase"/>
</dbReference>
<dbReference type="EC" id="6.1.1.16" evidence="2"/>
<evidence type="ECO:0000259" key="11">
    <source>
        <dbReference type="Pfam" id="PF01406"/>
    </source>
</evidence>
<keyword evidence="8" id="KW-0648">Protein biosynthesis</keyword>
<evidence type="ECO:0000256" key="6">
    <source>
        <dbReference type="ARBA" id="ARBA00022833"/>
    </source>
</evidence>
<accession>A0A1V0SAQ2</accession>
<organism evidence="12">
    <name type="scientific">Catovirus CTV1</name>
    <dbReference type="NCBI Taxonomy" id="1977631"/>
    <lineage>
        <taxon>Viruses</taxon>
        <taxon>Varidnaviria</taxon>
        <taxon>Bamfordvirae</taxon>
        <taxon>Nucleocytoviricota</taxon>
        <taxon>Megaviricetes</taxon>
        <taxon>Imitervirales</taxon>
        <taxon>Mimiviridae</taxon>
        <taxon>Klosneuvirinae</taxon>
        <taxon>Catovirus</taxon>
    </lineage>
</organism>
<sequence length="536" mass="63951">MKYLKKFDFFIFWCNFPYLSIINMVKLFESFSNSKINLELPQIIKWYTCGPTVYADSHLGHARTFITFDILRRYLESIGHTVLYCMNITDIDDKILHKVKMLHWTNLLKSKNIFSDIINEDLMLKYFNEEDLWPSKELFYEFVDREEEKFWNDMRSINVKDPFAKIRVTSVQNEILDFISELVTKKFAYISKSGSVYFDTQKYNEIYPTQAYISLHKETNNELNLKNKYNDEKKHPHDFSLWKSAKKYEISFDSPFSKGRVSWHTECSVMIKKLFGNEIDIHSGGIDLKYPHHHNECIQTTAITEKQKWIKYFLHCGHLHINNEKMSKSLTNFITIKNFLDTYNYKVLRLIFMNSRWNEILDFNIEIINDAVGLDKRINNLYAQINSVLKTKKIKHYIDSNDTTFIDIIQESKNKFIEYWENFNTQAIVAELRNLIIETNKYLSTDYNITNIISVKNIINNQLQIIGIEYDICQNKEINNETLIETIIEIRDKIKKINTFTKKELFNLSDWIRDVKMKSFGIQLKDEVGETKWNYV</sequence>
<gene>
    <name evidence="12" type="ORF">Catovirus_1_842</name>
</gene>
<evidence type="ECO:0000256" key="9">
    <source>
        <dbReference type="ARBA" id="ARBA00023146"/>
    </source>
</evidence>
<dbReference type="Pfam" id="PF01406">
    <property type="entry name" value="tRNA-synt_1e"/>
    <property type="match status" value="1"/>
</dbReference>
<dbReference type="Gene3D" id="3.40.50.620">
    <property type="entry name" value="HUPs"/>
    <property type="match status" value="1"/>
</dbReference>
<evidence type="ECO:0000256" key="8">
    <source>
        <dbReference type="ARBA" id="ARBA00022917"/>
    </source>
</evidence>
<evidence type="ECO:0000256" key="10">
    <source>
        <dbReference type="ARBA" id="ARBA00031499"/>
    </source>
</evidence>
<dbReference type="NCBIfam" id="TIGR00435">
    <property type="entry name" value="cysS"/>
    <property type="match status" value="1"/>
</dbReference>
<dbReference type="PANTHER" id="PTHR10890:SF3">
    <property type="entry name" value="CYSTEINE--TRNA LIGASE, CYTOPLASMIC"/>
    <property type="match status" value="1"/>
</dbReference>
<dbReference type="GO" id="GO:0005524">
    <property type="term" value="F:ATP binding"/>
    <property type="evidence" value="ECO:0007669"/>
    <property type="project" value="UniProtKB-KW"/>
</dbReference>
<dbReference type="InterPro" id="IPR024909">
    <property type="entry name" value="Cys-tRNA/MSH_ligase"/>
</dbReference>
<feature type="domain" description="tRNA synthetases class I catalytic" evidence="11">
    <location>
        <begin position="42"/>
        <end position="371"/>
    </location>
</feature>
<evidence type="ECO:0000256" key="2">
    <source>
        <dbReference type="ARBA" id="ARBA00012832"/>
    </source>
</evidence>
<dbReference type="InterPro" id="IPR014729">
    <property type="entry name" value="Rossmann-like_a/b/a_fold"/>
</dbReference>
<dbReference type="InterPro" id="IPR009080">
    <property type="entry name" value="tRNAsynth_Ia_anticodon-bd"/>
</dbReference>
<evidence type="ECO:0000256" key="3">
    <source>
        <dbReference type="ARBA" id="ARBA00022598"/>
    </source>
</evidence>
<keyword evidence="4" id="KW-0479">Metal-binding</keyword>
<dbReference type="GO" id="GO:0004817">
    <property type="term" value="F:cysteine-tRNA ligase activity"/>
    <property type="evidence" value="ECO:0007669"/>
    <property type="project" value="UniProtKB-EC"/>
</dbReference>
<dbReference type="HAMAP" id="MF_00041">
    <property type="entry name" value="Cys_tRNA_synth"/>
    <property type="match status" value="1"/>
</dbReference>
<evidence type="ECO:0000256" key="1">
    <source>
        <dbReference type="ARBA" id="ARBA00001947"/>
    </source>
</evidence>
<reference evidence="12" key="1">
    <citation type="journal article" date="2017" name="Science">
        <title>Giant viruses with an expanded complement of translation system components.</title>
        <authorList>
            <person name="Schulz F."/>
            <person name="Yutin N."/>
            <person name="Ivanova N.N."/>
            <person name="Ortega D.R."/>
            <person name="Lee T.K."/>
            <person name="Vierheilig J."/>
            <person name="Daims H."/>
            <person name="Horn M."/>
            <person name="Wagner M."/>
            <person name="Jensen G.J."/>
            <person name="Kyrpides N.C."/>
            <person name="Koonin E.V."/>
            <person name="Woyke T."/>
        </authorList>
    </citation>
    <scope>NUCLEOTIDE SEQUENCE</scope>
    <source>
        <strain evidence="12">CTV1</strain>
    </source>
</reference>
<dbReference type="SUPFAM" id="SSF47323">
    <property type="entry name" value="Anticodon-binding domain of a subclass of class I aminoacyl-tRNA synthetases"/>
    <property type="match status" value="1"/>
</dbReference>
<dbReference type="InterPro" id="IPR032678">
    <property type="entry name" value="tRNA-synt_1_cat_dom"/>
</dbReference>
<dbReference type="PRINTS" id="PR00983">
    <property type="entry name" value="TRNASYNTHCYS"/>
</dbReference>
<dbReference type="Gene3D" id="1.20.120.1910">
    <property type="entry name" value="Cysteine-tRNA ligase, C-terminal anti-codon recognition domain"/>
    <property type="match status" value="1"/>
</dbReference>
<protein>
    <recommendedName>
        <fullName evidence="2">cysteine--tRNA ligase</fullName>
        <ecNumber evidence="2">6.1.1.16</ecNumber>
    </recommendedName>
    <alternativeName>
        <fullName evidence="10">Cysteinyl-tRNA synthetase</fullName>
    </alternativeName>
</protein>
<dbReference type="GO" id="GO:0046872">
    <property type="term" value="F:metal ion binding"/>
    <property type="evidence" value="ECO:0007669"/>
    <property type="project" value="UniProtKB-KW"/>
</dbReference>
<evidence type="ECO:0000256" key="5">
    <source>
        <dbReference type="ARBA" id="ARBA00022741"/>
    </source>
</evidence>
<evidence type="ECO:0000313" key="12">
    <source>
        <dbReference type="EMBL" id="ARF08792.1"/>
    </source>
</evidence>
<keyword evidence="3" id="KW-0436">Ligase</keyword>
<evidence type="ECO:0000256" key="4">
    <source>
        <dbReference type="ARBA" id="ARBA00022723"/>
    </source>
</evidence>
<keyword evidence="7" id="KW-0067">ATP-binding</keyword>
<dbReference type="SUPFAM" id="SSF52374">
    <property type="entry name" value="Nucleotidylyl transferase"/>
    <property type="match status" value="1"/>
</dbReference>
<keyword evidence="9 12" id="KW-0030">Aminoacyl-tRNA synthetase</keyword>